<feature type="compositionally biased region" description="Polar residues" evidence="1">
    <location>
        <begin position="375"/>
        <end position="395"/>
    </location>
</feature>
<dbReference type="EMBL" id="KZ305024">
    <property type="protein sequence ID" value="PIA56332.1"/>
    <property type="molecule type" value="Genomic_DNA"/>
</dbReference>
<dbReference type="Gene3D" id="1.10.287.110">
    <property type="entry name" value="DnaJ domain"/>
    <property type="match status" value="1"/>
</dbReference>
<dbReference type="SMART" id="SM00271">
    <property type="entry name" value="DnaJ"/>
    <property type="match status" value="1"/>
</dbReference>
<dbReference type="OrthoDB" id="10250354at2759"/>
<dbReference type="InterPro" id="IPR053052">
    <property type="entry name" value="Imprinting_Balance_Reg"/>
</dbReference>
<feature type="domain" description="J" evidence="2">
    <location>
        <begin position="68"/>
        <end position="133"/>
    </location>
</feature>
<organism evidence="3 4">
    <name type="scientific">Aquilegia coerulea</name>
    <name type="common">Rocky mountain columbine</name>
    <dbReference type="NCBI Taxonomy" id="218851"/>
    <lineage>
        <taxon>Eukaryota</taxon>
        <taxon>Viridiplantae</taxon>
        <taxon>Streptophyta</taxon>
        <taxon>Embryophyta</taxon>
        <taxon>Tracheophyta</taxon>
        <taxon>Spermatophyta</taxon>
        <taxon>Magnoliopsida</taxon>
        <taxon>Ranunculales</taxon>
        <taxon>Ranunculaceae</taxon>
        <taxon>Thalictroideae</taxon>
        <taxon>Aquilegia</taxon>
    </lineage>
</organism>
<dbReference type="CDD" id="cd06257">
    <property type="entry name" value="DnaJ"/>
    <property type="match status" value="1"/>
</dbReference>
<dbReference type="InParanoid" id="A0A2G5EKN9"/>
<evidence type="ECO:0000256" key="1">
    <source>
        <dbReference type="SAM" id="MobiDB-lite"/>
    </source>
</evidence>
<dbReference type="Proteomes" id="UP000230069">
    <property type="component" value="Unassembled WGS sequence"/>
</dbReference>
<dbReference type="SUPFAM" id="SSF46565">
    <property type="entry name" value="Chaperone J-domain"/>
    <property type="match status" value="1"/>
</dbReference>
<dbReference type="PROSITE" id="PS00636">
    <property type="entry name" value="DNAJ_1"/>
    <property type="match status" value="1"/>
</dbReference>
<name>A0A2G5EKN9_AQUCA</name>
<gene>
    <name evidence="3" type="ORF">AQUCO_00700573v1</name>
</gene>
<evidence type="ECO:0000259" key="2">
    <source>
        <dbReference type="PROSITE" id="PS50076"/>
    </source>
</evidence>
<sequence>MEKTEAKLEAERWKDVADKLLENRDLLGSKRFAKRAQDLYQQVDGVDQIMAIIDVLLASEKRINNHFDWYAILQLDCRSNDLELIRRQYRKLCLLLHPDKNKSAFADNAFKLVCDAWAFLSDSSKKSLYDNEFNLFKKFDPIVLRQQNQPPPPQPAKAKAAPPSQPPPRPPQPPQQTQTPVRRSAREKRKTGKSFSAEAMAEMEDTTATQNEAQNGNAAQAQGSAPSRLSTFWTTCPYCYYLYEYPGVYEDCCLRCQNCRRGFHAVVVASPPPAVGPEKDMYYCCWAFFPIGYTTPGNVGKNSNWTPFTEMFAVPSQPGEVETEDRMASRNDSVREDDLVDSHSGKKGRTENVRNNVMKERSFASSQAEMVKEGSGNTYKTTNVATESGSAPSNEEPQKTLRVKTTARKSIRPKPNNQIPTEVQNKAVGAKSNPDWVGMDLNLELRPETEEPYNADGGGGIEIGSIDKEATEGIGFFEGLDDILGNLPILSVPGVQKSGNAK</sequence>
<dbReference type="AlphaFoldDB" id="A0A2G5EKN9"/>
<dbReference type="InterPro" id="IPR001623">
    <property type="entry name" value="DnaJ_domain"/>
</dbReference>
<proteinExistence type="predicted"/>
<dbReference type="PANTHER" id="PTHR45496">
    <property type="entry name" value="CHAPERONE DNAJ-DOMAIN SUPERFAMILY PROTEIN"/>
    <property type="match status" value="1"/>
</dbReference>
<feature type="region of interest" description="Disordered" evidence="1">
    <location>
        <begin position="145"/>
        <end position="198"/>
    </location>
</feature>
<feature type="region of interest" description="Disordered" evidence="1">
    <location>
        <begin position="316"/>
        <end position="400"/>
    </location>
</feature>
<feature type="compositionally biased region" description="Pro residues" evidence="1">
    <location>
        <begin position="163"/>
        <end position="174"/>
    </location>
</feature>
<accession>A0A2G5EKN9</accession>
<evidence type="ECO:0000313" key="3">
    <source>
        <dbReference type="EMBL" id="PIA56332.1"/>
    </source>
</evidence>
<dbReference type="InterPro" id="IPR036869">
    <property type="entry name" value="J_dom_sf"/>
</dbReference>
<dbReference type="PANTHER" id="PTHR45496:SF1">
    <property type="entry name" value="CHAPERONE DNAJ-DOMAIN SUPERFAMILY PROTEIN"/>
    <property type="match status" value="1"/>
</dbReference>
<keyword evidence="4" id="KW-1185">Reference proteome</keyword>
<feature type="compositionally biased region" description="Basic and acidic residues" evidence="1">
    <location>
        <begin position="324"/>
        <end position="362"/>
    </location>
</feature>
<dbReference type="Pfam" id="PF00226">
    <property type="entry name" value="DnaJ"/>
    <property type="match status" value="1"/>
</dbReference>
<dbReference type="PROSITE" id="PS50076">
    <property type="entry name" value="DNAJ_2"/>
    <property type="match status" value="1"/>
</dbReference>
<reference evidence="3 4" key="1">
    <citation type="submission" date="2017-09" db="EMBL/GenBank/DDBJ databases">
        <title>WGS assembly of Aquilegia coerulea Goldsmith.</title>
        <authorList>
            <person name="Hodges S."/>
            <person name="Kramer E."/>
            <person name="Nordborg M."/>
            <person name="Tomkins J."/>
            <person name="Borevitz J."/>
            <person name="Derieg N."/>
            <person name="Yan J."/>
            <person name="Mihaltcheva S."/>
            <person name="Hayes R.D."/>
            <person name="Rokhsar D."/>
        </authorList>
    </citation>
    <scope>NUCLEOTIDE SEQUENCE [LARGE SCALE GENOMIC DNA]</scope>
    <source>
        <strain evidence="4">cv. Goldsmith</strain>
    </source>
</reference>
<dbReference type="FunCoup" id="A0A2G5EKN9">
    <property type="interactions" value="1472"/>
</dbReference>
<protein>
    <recommendedName>
        <fullName evidence="2">J domain-containing protein</fullName>
    </recommendedName>
</protein>
<dbReference type="STRING" id="218851.A0A2G5EKN9"/>
<dbReference type="InterPro" id="IPR018253">
    <property type="entry name" value="DnaJ_domain_CS"/>
</dbReference>
<evidence type="ECO:0000313" key="4">
    <source>
        <dbReference type="Proteomes" id="UP000230069"/>
    </source>
</evidence>
<feature type="compositionally biased region" description="Basic residues" evidence="1">
    <location>
        <begin position="183"/>
        <end position="192"/>
    </location>
</feature>